<sequence length="299" mass="31021">MSFESFRLSVQALAEAGWLPSALSWGFAVNALLAGLIVGPMLGSLGTLVVVRRHAFFAEAVGHAALTGVAIGILAGEPYTAPYGALFGYCLIFAIGLDYLRGRTGLSADTLIGVFLSMSLALGASILLILAGRINVHILENVLFGSILTVNGVDLALLAAVGLVVIALTAVLYNRFMLSSFHPALALVRGLPVRRLDYLFVMLITVVTVASLKIVGAVLVGALLVIPAAAARIVARSLAGFWWLSIGIATFSTLAGILLPMQFDLPVPSGAAIILVAGSCFLICTALRALVPGLKGNVL</sequence>
<evidence type="ECO:0000256" key="3">
    <source>
        <dbReference type="ARBA" id="ARBA00022692"/>
    </source>
</evidence>
<protein>
    <submittedName>
        <fullName evidence="8">Metal ABC transporter permease</fullName>
    </submittedName>
</protein>
<feature type="transmembrane region" description="Helical" evidence="7">
    <location>
        <begin position="112"/>
        <end position="135"/>
    </location>
</feature>
<gene>
    <name evidence="8" type="ORF">C5F48_19850</name>
</gene>
<evidence type="ECO:0000256" key="1">
    <source>
        <dbReference type="ARBA" id="ARBA00004141"/>
    </source>
</evidence>
<dbReference type="PANTHER" id="PTHR30477:SF18">
    <property type="entry name" value="METAL TRANSPORT SYSTEM MEMBRANE PROTEIN CT_417-RELATED"/>
    <property type="match status" value="1"/>
</dbReference>
<evidence type="ECO:0000256" key="4">
    <source>
        <dbReference type="ARBA" id="ARBA00022989"/>
    </source>
</evidence>
<dbReference type="Pfam" id="PF00950">
    <property type="entry name" value="ABC-3"/>
    <property type="match status" value="1"/>
</dbReference>
<dbReference type="GO" id="GO:0055085">
    <property type="term" value="P:transmembrane transport"/>
    <property type="evidence" value="ECO:0007669"/>
    <property type="project" value="InterPro"/>
</dbReference>
<keyword evidence="4 7" id="KW-1133">Transmembrane helix</keyword>
<dbReference type="GO" id="GO:0010043">
    <property type="term" value="P:response to zinc ion"/>
    <property type="evidence" value="ECO:0007669"/>
    <property type="project" value="TreeGrafter"/>
</dbReference>
<keyword evidence="3 6" id="KW-0812">Transmembrane</keyword>
<keyword evidence="6" id="KW-0813">Transport</keyword>
<keyword evidence="9" id="KW-1185">Reference proteome</keyword>
<evidence type="ECO:0000313" key="8">
    <source>
        <dbReference type="EMBL" id="PTE20011.1"/>
    </source>
</evidence>
<dbReference type="AlphaFoldDB" id="A0A2T4JQ37"/>
<dbReference type="Gene3D" id="1.10.3470.10">
    <property type="entry name" value="ABC transporter involved in vitamin B12 uptake, BtuC"/>
    <property type="match status" value="1"/>
</dbReference>
<feature type="transmembrane region" description="Helical" evidence="7">
    <location>
        <begin position="198"/>
        <end position="229"/>
    </location>
</feature>
<evidence type="ECO:0000256" key="2">
    <source>
        <dbReference type="ARBA" id="ARBA00008034"/>
    </source>
</evidence>
<dbReference type="InterPro" id="IPR001626">
    <property type="entry name" value="ABC_TroCD"/>
</dbReference>
<proteinExistence type="inferred from homology"/>
<evidence type="ECO:0000256" key="7">
    <source>
        <dbReference type="SAM" id="Phobius"/>
    </source>
</evidence>
<dbReference type="PANTHER" id="PTHR30477">
    <property type="entry name" value="ABC-TRANSPORTER METAL-BINDING PROTEIN"/>
    <property type="match status" value="1"/>
</dbReference>
<feature type="transmembrane region" description="Helical" evidence="7">
    <location>
        <begin position="271"/>
        <end position="291"/>
    </location>
</feature>
<dbReference type="InterPro" id="IPR037294">
    <property type="entry name" value="ABC_BtuC-like"/>
</dbReference>
<dbReference type="EMBL" id="PZKG01000149">
    <property type="protein sequence ID" value="PTE20011.1"/>
    <property type="molecule type" value="Genomic_DNA"/>
</dbReference>
<evidence type="ECO:0000256" key="5">
    <source>
        <dbReference type="ARBA" id="ARBA00023136"/>
    </source>
</evidence>
<comment type="subcellular location">
    <subcellularLocation>
        <location evidence="6">Cell membrane</location>
        <topology evidence="6">Multi-pass membrane protein</topology>
    </subcellularLocation>
    <subcellularLocation>
        <location evidence="1">Membrane</location>
        <topology evidence="1">Multi-pass membrane protein</topology>
    </subcellularLocation>
</comment>
<dbReference type="OrthoDB" id="9798540at2"/>
<accession>A0A2T4JQ37</accession>
<dbReference type="GO" id="GO:0043190">
    <property type="term" value="C:ATP-binding cassette (ABC) transporter complex"/>
    <property type="evidence" value="ECO:0007669"/>
    <property type="project" value="InterPro"/>
</dbReference>
<comment type="caution">
    <text evidence="8">The sequence shown here is derived from an EMBL/GenBank/DDBJ whole genome shotgun (WGS) entry which is preliminary data.</text>
</comment>
<dbReference type="Proteomes" id="UP000241010">
    <property type="component" value="Unassembled WGS sequence"/>
</dbReference>
<evidence type="ECO:0000256" key="6">
    <source>
        <dbReference type="RuleBase" id="RU003943"/>
    </source>
</evidence>
<feature type="transmembrane region" description="Helical" evidence="7">
    <location>
        <begin position="55"/>
        <end position="75"/>
    </location>
</feature>
<evidence type="ECO:0000313" key="9">
    <source>
        <dbReference type="Proteomes" id="UP000241010"/>
    </source>
</evidence>
<dbReference type="SUPFAM" id="SSF81345">
    <property type="entry name" value="ABC transporter involved in vitamin B12 uptake, BtuC"/>
    <property type="match status" value="1"/>
</dbReference>
<feature type="transmembrane region" description="Helical" evidence="7">
    <location>
        <begin position="81"/>
        <end position="100"/>
    </location>
</feature>
<dbReference type="RefSeq" id="WP_107665536.1">
    <property type="nucleotide sequence ID" value="NZ_PZKG01000149.1"/>
</dbReference>
<feature type="transmembrane region" description="Helical" evidence="7">
    <location>
        <begin position="22"/>
        <end position="43"/>
    </location>
</feature>
<feature type="transmembrane region" description="Helical" evidence="7">
    <location>
        <begin position="241"/>
        <end position="259"/>
    </location>
</feature>
<name>A0A2T4JQ37_9RHOB</name>
<organism evidence="8 9">
    <name type="scientific">Cereibacter changlensis JA139</name>
    <dbReference type="NCBI Taxonomy" id="1188249"/>
    <lineage>
        <taxon>Bacteria</taxon>
        <taxon>Pseudomonadati</taxon>
        <taxon>Pseudomonadota</taxon>
        <taxon>Alphaproteobacteria</taxon>
        <taxon>Rhodobacterales</taxon>
        <taxon>Paracoccaceae</taxon>
        <taxon>Cereibacter</taxon>
    </lineage>
</organism>
<reference evidence="8 9" key="1">
    <citation type="submission" date="2018-03" db="EMBL/GenBank/DDBJ databases">
        <title>Cereibacter changlensis.</title>
        <authorList>
            <person name="Meyer T.E."/>
            <person name="Miller S."/>
            <person name="Lodha T."/>
            <person name="Gandham S."/>
            <person name="Chintalapati S."/>
            <person name="Chintalapati V.R."/>
        </authorList>
    </citation>
    <scope>NUCLEOTIDE SEQUENCE [LARGE SCALE GENOMIC DNA]</scope>
    <source>
        <strain evidence="8 9">JA139</strain>
    </source>
</reference>
<comment type="similarity">
    <text evidence="2 6">Belongs to the ABC-3 integral membrane protein family.</text>
</comment>
<keyword evidence="5 7" id="KW-0472">Membrane</keyword>